<keyword evidence="1" id="KW-1133">Transmembrane helix</keyword>
<evidence type="ECO:0000313" key="3">
    <source>
        <dbReference type="Proteomes" id="UP000549343"/>
    </source>
</evidence>
<accession>A0A7W7IAE3</accession>
<name>A0A7W7IAE3_9ACTN</name>
<gene>
    <name evidence="2" type="ORF">F4557_001802</name>
</gene>
<feature type="transmembrane region" description="Helical" evidence="1">
    <location>
        <begin position="12"/>
        <end position="29"/>
    </location>
</feature>
<dbReference type="AlphaFoldDB" id="A0A7W7IAE3"/>
<keyword evidence="1" id="KW-0472">Membrane</keyword>
<evidence type="ECO:0000256" key="1">
    <source>
        <dbReference type="SAM" id="Phobius"/>
    </source>
</evidence>
<dbReference type="Proteomes" id="UP000549343">
    <property type="component" value="Unassembled WGS sequence"/>
</dbReference>
<dbReference type="EMBL" id="JACHMV010000001">
    <property type="protein sequence ID" value="MBB4773384.1"/>
    <property type="molecule type" value="Genomic_DNA"/>
</dbReference>
<reference evidence="2 3" key="1">
    <citation type="submission" date="2020-08" db="EMBL/GenBank/DDBJ databases">
        <title>Sequencing the genomes of 1000 actinobacteria strains.</title>
        <authorList>
            <person name="Klenk H.-P."/>
        </authorList>
    </citation>
    <scope>NUCLEOTIDE SEQUENCE [LARGE SCALE GENOMIC DNA]</scope>
    <source>
        <strain evidence="2 3">DSM 44772</strain>
    </source>
</reference>
<evidence type="ECO:0000313" key="2">
    <source>
        <dbReference type="EMBL" id="MBB4773384.1"/>
    </source>
</evidence>
<protein>
    <submittedName>
        <fullName evidence="2">Uncharacterized protein</fullName>
    </submittedName>
</protein>
<sequence length="61" mass="6989">MPRVRQPLPDVRVLLVEVVLLLVVVLLRVDRRPQQDERQHHEPGGLGRWGAEFQFPAAADL</sequence>
<keyword evidence="1" id="KW-0812">Transmembrane</keyword>
<comment type="caution">
    <text evidence="2">The sequence shown here is derived from an EMBL/GenBank/DDBJ whole genome shotgun (WGS) entry which is preliminary data.</text>
</comment>
<dbReference type="RefSeq" id="WP_184881457.1">
    <property type="nucleotide sequence ID" value="NZ_BAAAHD010000027.1"/>
</dbReference>
<organism evidence="2 3">
    <name type="scientific">Actinomadura livida</name>
    <dbReference type="NCBI Taxonomy" id="79909"/>
    <lineage>
        <taxon>Bacteria</taxon>
        <taxon>Bacillati</taxon>
        <taxon>Actinomycetota</taxon>
        <taxon>Actinomycetes</taxon>
        <taxon>Streptosporangiales</taxon>
        <taxon>Thermomonosporaceae</taxon>
        <taxon>Actinomadura</taxon>
    </lineage>
</organism>
<proteinExistence type="predicted"/>